<comment type="caution">
    <text evidence="2">The sequence shown here is derived from an EMBL/GenBank/DDBJ whole genome shotgun (WGS) entry which is preliminary data.</text>
</comment>
<feature type="transmembrane region" description="Helical" evidence="1">
    <location>
        <begin position="6"/>
        <end position="26"/>
    </location>
</feature>
<evidence type="ECO:0000256" key="1">
    <source>
        <dbReference type="SAM" id="Phobius"/>
    </source>
</evidence>
<reference evidence="2 3" key="1">
    <citation type="submission" date="2020-08" db="EMBL/GenBank/DDBJ databases">
        <title>A Genomic Blueprint of the Chicken Gut Microbiome.</title>
        <authorList>
            <person name="Gilroy R."/>
            <person name="Ravi A."/>
            <person name="Getino M."/>
            <person name="Pursley I."/>
            <person name="Horton D.L."/>
            <person name="Alikhan N.-F."/>
            <person name="Baker D."/>
            <person name="Gharbi K."/>
            <person name="Hall N."/>
            <person name="Watson M."/>
            <person name="Adriaenssens E.M."/>
            <person name="Foster-Nyarko E."/>
            <person name="Jarju S."/>
            <person name="Secka A."/>
            <person name="Antonio M."/>
            <person name="Oren A."/>
            <person name="Chaudhuri R."/>
            <person name="La Ragione R.M."/>
            <person name="Hildebrand F."/>
            <person name="Pallen M.J."/>
        </authorList>
    </citation>
    <scope>NUCLEOTIDE SEQUENCE [LARGE SCALE GENOMIC DNA]</scope>
    <source>
        <strain evidence="2 3">Sa3CVN1</strain>
    </source>
</reference>
<organism evidence="2 3">
    <name type="scientific">Clostridium cibarium</name>
    <dbReference type="NCBI Taxonomy" id="2762247"/>
    <lineage>
        <taxon>Bacteria</taxon>
        <taxon>Bacillati</taxon>
        <taxon>Bacillota</taxon>
        <taxon>Clostridia</taxon>
        <taxon>Eubacteriales</taxon>
        <taxon>Clostridiaceae</taxon>
        <taxon>Clostridium</taxon>
    </lineage>
</organism>
<dbReference type="RefSeq" id="WP_191768348.1">
    <property type="nucleotide sequence ID" value="NZ_JACSRA010000011.1"/>
</dbReference>
<evidence type="ECO:0000313" key="2">
    <source>
        <dbReference type="EMBL" id="MBD7911464.1"/>
    </source>
</evidence>
<gene>
    <name evidence="2" type="ORF">H9661_08860</name>
</gene>
<name>A0ABR8PTH9_9CLOT</name>
<protein>
    <recommendedName>
        <fullName evidence="4">DUF1310 family protein</fullName>
    </recommendedName>
</protein>
<proteinExistence type="predicted"/>
<keyword evidence="1" id="KW-0472">Membrane</keyword>
<dbReference type="Proteomes" id="UP000627781">
    <property type="component" value="Unassembled WGS sequence"/>
</dbReference>
<evidence type="ECO:0000313" key="3">
    <source>
        <dbReference type="Proteomes" id="UP000627781"/>
    </source>
</evidence>
<keyword evidence="1" id="KW-0812">Transmembrane</keyword>
<accession>A0ABR8PTH9</accession>
<keyword evidence="3" id="KW-1185">Reference proteome</keyword>
<dbReference type="EMBL" id="JACSRA010000011">
    <property type="protein sequence ID" value="MBD7911464.1"/>
    <property type="molecule type" value="Genomic_DNA"/>
</dbReference>
<evidence type="ECO:0008006" key="4">
    <source>
        <dbReference type="Google" id="ProtNLM"/>
    </source>
</evidence>
<sequence>MIKKIIFTTIIIISLITLIFAIMIISKDDEKTKMIKSISTTTPKQIEIIKTGNPVLKKVVTSDEDMKKIISFIQNIKVQKKSNEEIKGWMYSITITNSNDEKHSVTLGMIANFDTTSYAIDQNVNDEFQGLYDSLDYNEIDPL</sequence>
<keyword evidence="1" id="KW-1133">Transmembrane helix</keyword>